<dbReference type="Proteomes" id="UP000233786">
    <property type="component" value="Unassembled WGS sequence"/>
</dbReference>
<accession>A0A2N3XYW1</accession>
<organism evidence="1 2">
    <name type="scientific">Saccharopolyspora spinosa</name>
    <dbReference type="NCBI Taxonomy" id="60894"/>
    <lineage>
        <taxon>Bacteria</taxon>
        <taxon>Bacillati</taxon>
        <taxon>Actinomycetota</taxon>
        <taxon>Actinomycetes</taxon>
        <taxon>Pseudonocardiales</taxon>
        <taxon>Pseudonocardiaceae</taxon>
        <taxon>Saccharopolyspora</taxon>
    </lineage>
</organism>
<dbReference type="STRING" id="994479.GCA_000194155_03638"/>
<keyword evidence="2" id="KW-1185">Reference proteome</keyword>
<evidence type="ECO:0000313" key="1">
    <source>
        <dbReference type="EMBL" id="PKW15811.1"/>
    </source>
</evidence>
<protein>
    <submittedName>
        <fullName evidence="1">Uncharacterized protein</fullName>
    </submittedName>
</protein>
<comment type="caution">
    <text evidence="1">The sequence shown here is derived from an EMBL/GenBank/DDBJ whole genome shotgun (WGS) entry which is preliminary data.</text>
</comment>
<gene>
    <name evidence="1" type="ORF">A8926_3579</name>
</gene>
<dbReference type="EMBL" id="PJNB01000001">
    <property type="protein sequence ID" value="PKW15811.1"/>
    <property type="molecule type" value="Genomic_DNA"/>
</dbReference>
<name>A0A2N3XYW1_SACSN</name>
<sequence>MPTVTVGRAGQADVRVASTSDELRVVVQDGGDRVELALAGGAQGSPGVNVAERKVRSLAFRVLRV</sequence>
<reference evidence="1" key="1">
    <citation type="submission" date="2017-12" db="EMBL/GenBank/DDBJ databases">
        <title>Sequencing the genomes of 1000 Actinobacteria strains.</title>
        <authorList>
            <person name="Klenk H.-P."/>
        </authorList>
    </citation>
    <scope>NUCLEOTIDE SEQUENCE [LARGE SCALE GENOMIC DNA]</scope>
    <source>
        <strain evidence="1">DSM 44228</strain>
    </source>
</reference>
<evidence type="ECO:0000313" key="2">
    <source>
        <dbReference type="Proteomes" id="UP000233786"/>
    </source>
</evidence>
<proteinExistence type="predicted"/>
<dbReference type="AlphaFoldDB" id="A0A2N3XYW1"/>